<evidence type="ECO:0000313" key="5">
    <source>
        <dbReference type="Proteomes" id="UP001172083"/>
    </source>
</evidence>
<dbReference type="InterPro" id="IPR038352">
    <property type="entry name" value="Imelysin_sf"/>
</dbReference>
<gene>
    <name evidence="4" type="ORF">QQ020_05635</name>
</gene>
<keyword evidence="2" id="KW-0732">Signal</keyword>
<dbReference type="Proteomes" id="UP001172083">
    <property type="component" value="Unassembled WGS sequence"/>
</dbReference>
<dbReference type="RefSeq" id="WP_346756850.1">
    <property type="nucleotide sequence ID" value="NZ_JAUJEB010000001.1"/>
</dbReference>
<protein>
    <submittedName>
        <fullName evidence="4">Imelysin family protein</fullName>
    </submittedName>
</protein>
<dbReference type="InterPro" id="IPR018976">
    <property type="entry name" value="Imelysin-like"/>
</dbReference>
<proteinExistence type="predicted"/>
<dbReference type="PROSITE" id="PS51257">
    <property type="entry name" value="PROKAR_LIPOPROTEIN"/>
    <property type="match status" value="1"/>
</dbReference>
<dbReference type="Gene3D" id="1.20.1420.20">
    <property type="entry name" value="M75 peptidase, HXXE motif"/>
    <property type="match status" value="1"/>
</dbReference>
<evidence type="ECO:0000259" key="3">
    <source>
        <dbReference type="Pfam" id="PF09375"/>
    </source>
</evidence>
<dbReference type="InterPro" id="IPR034984">
    <property type="entry name" value="Imelysin-like_IPPA"/>
</dbReference>
<dbReference type="EMBL" id="JAUJEB010000001">
    <property type="protein sequence ID" value="MDN5211518.1"/>
    <property type="molecule type" value="Genomic_DNA"/>
</dbReference>
<comment type="subcellular location">
    <subcellularLocation>
        <location evidence="1">Cell envelope</location>
    </subcellularLocation>
</comment>
<name>A0ABT8L5L5_9BACT</name>
<keyword evidence="5" id="KW-1185">Reference proteome</keyword>
<reference evidence="4" key="1">
    <citation type="submission" date="2023-06" db="EMBL/GenBank/DDBJ databases">
        <title>Genomic of Agaribacillus aureum.</title>
        <authorList>
            <person name="Wang G."/>
        </authorList>
    </citation>
    <scope>NUCLEOTIDE SEQUENCE</scope>
    <source>
        <strain evidence="4">BMA12</strain>
    </source>
</reference>
<organism evidence="4 5">
    <name type="scientific">Agaribacillus aureus</name>
    <dbReference type="NCBI Taxonomy" id="3051825"/>
    <lineage>
        <taxon>Bacteria</taxon>
        <taxon>Pseudomonadati</taxon>
        <taxon>Bacteroidota</taxon>
        <taxon>Cytophagia</taxon>
        <taxon>Cytophagales</taxon>
        <taxon>Splendidivirgaceae</taxon>
        <taxon>Agaribacillus</taxon>
    </lineage>
</organism>
<sequence>MKAQRNNIQPKFNVYLLTILLLILFGSCSEDGGDGNGNDDFDRVALLNNIGKNIILPNYQSFYQETSNLKDAAMDFAANPSAQLLTGLQTNWKAATLAWKNAEVIDLGPIDQLALKTSIDNWPTNTIAIGEALTTTKTIDNAYITSLGSSSKGLPAIEYLIFDPEGGNQTVLDAMATSTNRLDYLVALCENLHSLAKQLFEAWDPASDNYLNTFMQADGKDIGSSINMLANNVIFLAEIVKNEKIGVPLGKKSLGELLPKNAEAWRSQSSLSFILENLKALKSIYKGADGEGFDDYLNHINARYLQDESLSQVIDTQFDSAIEATEAISLPLTDALTQEKDKVELAFEKAQQLVILLKTDMMSSLGLLVTFSDNDGD</sequence>
<feature type="domain" description="Imelysin-like" evidence="3">
    <location>
        <begin position="55"/>
        <end position="353"/>
    </location>
</feature>
<evidence type="ECO:0000256" key="1">
    <source>
        <dbReference type="ARBA" id="ARBA00004196"/>
    </source>
</evidence>
<evidence type="ECO:0000256" key="2">
    <source>
        <dbReference type="ARBA" id="ARBA00022729"/>
    </source>
</evidence>
<evidence type="ECO:0000313" key="4">
    <source>
        <dbReference type="EMBL" id="MDN5211518.1"/>
    </source>
</evidence>
<dbReference type="Pfam" id="PF09375">
    <property type="entry name" value="Peptidase_M75"/>
    <property type="match status" value="1"/>
</dbReference>
<accession>A0ABT8L5L5</accession>
<dbReference type="CDD" id="cd14659">
    <property type="entry name" value="Imelysin-like_IPPA"/>
    <property type="match status" value="1"/>
</dbReference>
<comment type="caution">
    <text evidence="4">The sequence shown here is derived from an EMBL/GenBank/DDBJ whole genome shotgun (WGS) entry which is preliminary data.</text>
</comment>